<evidence type="ECO:0000256" key="3">
    <source>
        <dbReference type="ARBA" id="ARBA00022989"/>
    </source>
</evidence>
<dbReference type="GO" id="GO:0005829">
    <property type="term" value="C:cytosol"/>
    <property type="evidence" value="ECO:0007669"/>
    <property type="project" value="TreeGrafter"/>
</dbReference>
<dbReference type="GO" id="GO:0016020">
    <property type="term" value="C:membrane"/>
    <property type="evidence" value="ECO:0007669"/>
    <property type="project" value="UniProtKB-SubCell"/>
</dbReference>
<gene>
    <name evidence="6" type="ORF">M7I_5744</name>
</gene>
<comment type="caution">
    <text evidence="6">The sequence shown here is derived from an EMBL/GenBank/DDBJ whole genome shotgun (WGS) entry which is preliminary data.</text>
</comment>
<name>H0ESQ1_GLAL7</name>
<evidence type="ECO:0000259" key="5">
    <source>
        <dbReference type="SMART" id="SM01158"/>
    </source>
</evidence>
<evidence type="ECO:0000313" key="6">
    <source>
        <dbReference type="EMBL" id="EHK98443.1"/>
    </source>
</evidence>
<keyword evidence="4" id="KW-0472">Membrane</keyword>
<organism evidence="6 7">
    <name type="scientific">Glarea lozoyensis (strain ATCC 74030 / MF5533)</name>
    <dbReference type="NCBI Taxonomy" id="1104152"/>
    <lineage>
        <taxon>Eukaryota</taxon>
        <taxon>Fungi</taxon>
        <taxon>Dikarya</taxon>
        <taxon>Ascomycota</taxon>
        <taxon>Pezizomycotina</taxon>
        <taxon>Leotiomycetes</taxon>
        <taxon>Helotiales</taxon>
        <taxon>Helotiaceae</taxon>
        <taxon>Glarea</taxon>
    </lineage>
</organism>
<dbReference type="PANTHER" id="PTHR13608:SF3">
    <property type="entry name" value="ARMADILLO-LIKE HELICAL DOMAIN-CONTAINING PROTEIN 3"/>
    <property type="match status" value="1"/>
</dbReference>
<evidence type="ECO:0000256" key="1">
    <source>
        <dbReference type="ARBA" id="ARBA00004370"/>
    </source>
</evidence>
<dbReference type="EMBL" id="AGUE01000150">
    <property type="protein sequence ID" value="EHK98443.1"/>
    <property type="molecule type" value="Genomic_DNA"/>
</dbReference>
<reference evidence="6 7" key="1">
    <citation type="journal article" date="2012" name="Eukaryot. Cell">
        <title>Genome sequence of the fungus Glarea lozoyensis: the first genome sequence of a species from the Helotiaceae family.</title>
        <authorList>
            <person name="Youssar L."/>
            <person name="Gruening B.A."/>
            <person name="Erxleben A."/>
            <person name="Guenther S."/>
            <person name="Huettel W."/>
        </authorList>
    </citation>
    <scope>NUCLEOTIDE SEQUENCE [LARGE SCALE GENOMIC DNA]</scope>
    <source>
        <strain evidence="7">ATCC 74030 / MF5533</strain>
    </source>
</reference>
<protein>
    <submittedName>
        <fullName evidence="6">Putative UPF0668 protein C10orf76 like protein</fullName>
    </submittedName>
</protein>
<dbReference type="Proteomes" id="UP000005446">
    <property type="component" value="Unassembled WGS sequence"/>
</dbReference>
<dbReference type="InterPro" id="IPR013636">
    <property type="entry name" value="ARMH3_C"/>
</dbReference>
<keyword evidence="2" id="KW-0812">Transmembrane</keyword>
<evidence type="ECO:0000256" key="4">
    <source>
        <dbReference type="ARBA" id="ARBA00023136"/>
    </source>
</evidence>
<evidence type="ECO:0000313" key="7">
    <source>
        <dbReference type="Proteomes" id="UP000005446"/>
    </source>
</evidence>
<keyword evidence="3" id="KW-1133">Transmembrane helix</keyword>
<feature type="domain" description="Armadillo-like helical" evidence="5">
    <location>
        <begin position="98"/>
        <end position="312"/>
    </location>
</feature>
<dbReference type="InParanoid" id="H0ESQ1"/>
<dbReference type="InterPro" id="IPR039868">
    <property type="entry name" value="ARMD3-like"/>
</dbReference>
<dbReference type="HOGENOM" id="CLU_882944_0_0_1"/>
<keyword evidence="7" id="KW-1185">Reference proteome</keyword>
<dbReference type="Pfam" id="PF08427">
    <property type="entry name" value="ARMH3_C"/>
    <property type="match status" value="1"/>
</dbReference>
<accession>H0ESQ1</accession>
<dbReference type="OrthoDB" id="2012278at2759"/>
<evidence type="ECO:0000256" key="2">
    <source>
        <dbReference type="ARBA" id="ARBA00022692"/>
    </source>
</evidence>
<comment type="subcellular location">
    <subcellularLocation>
        <location evidence="1">Membrane</location>
    </subcellularLocation>
</comment>
<dbReference type="SMART" id="SM01158">
    <property type="entry name" value="DUF1741"/>
    <property type="match status" value="1"/>
</dbReference>
<dbReference type="PANTHER" id="PTHR13608">
    <property type="entry name" value="ARMADILLO-LIKE HELICAL DOMAIN-CONTAINING PROTEIN 3"/>
    <property type="match status" value="1"/>
</dbReference>
<sequence>MKYVQDSENISRAFEPFTLLGLLANYNKFEFQNPYRLRLDDFVNEGTIQKIIRSVGSTCATSRGRYIAIQEDLPEGWSISTTLSMIGLGSVAPGAKTAKPTIDPEAAKEMFARLRLDVDLYILCVGIILRLISHLSRSRTRLVYHWAELFRSLLSLVRFLTTYTADLKNLNHIDTLLDDLVNLIALSLSAGEAFLLNPAAYDDLFYKLIETGEILVKFRDSYELGKRPNNSIGTLISVTEHYKELLANGSQGRRGKHLTNIQVAGVIKQGYETLSIQAKEGLDGWEKYREADERVFLKKIARAAVADVKTLLVDG</sequence>
<proteinExistence type="predicted"/>
<dbReference type="AlphaFoldDB" id="H0ESQ1"/>